<dbReference type="AlphaFoldDB" id="A0A833SK61"/>
<feature type="compositionally biased region" description="Basic residues" evidence="2">
    <location>
        <begin position="521"/>
        <end position="536"/>
    </location>
</feature>
<feature type="compositionally biased region" description="Acidic residues" evidence="2">
    <location>
        <begin position="569"/>
        <end position="591"/>
    </location>
</feature>
<reference evidence="3" key="1">
    <citation type="submission" date="2020-04" db="EMBL/GenBank/DDBJ databases">
        <title>Hybrid Assembly of Korean Phytophthora infestans isolates.</title>
        <authorList>
            <person name="Prokchorchik M."/>
            <person name="Lee Y."/>
            <person name="Seo J."/>
            <person name="Cho J.-H."/>
            <person name="Park Y.-E."/>
            <person name="Jang D.-C."/>
            <person name="Im J.-S."/>
            <person name="Choi J.-G."/>
            <person name="Park H.-J."/>
            <person name="Lee G.-B."/>
            <person name="Lee Y.-G."/>
            <person name="Hong S.-Y."/>
            <person name="Cho K."/>
            <person name="Sohn K.H."/>
        </authorList>
    </citation>
    <scope>NUCLEOTIDE SEQUENCE</scope>
    <source>
        <strain evidence="3">KR_1_A1</strain>
    </source>
</reference>
<evidence type="ECO:0000313" key="3">
    <source>
        <dbReference type="EMBL" id="KAF4029245.1"/>
    </source>
</evidence>
<keyword evidence="4" id="KW-1185">Reference proteome</keyword>
<feature type="region of interest" description="Disordered" evidence="2">
    <location>
        <begin position="744"/>
        <end position="787"/>
    </location>
</feature>
<feature type="compositionally biased region" description="Low complexity" evidence="2">
    <location>
        <begin position="832"/>
        <end position="846"/>
    </location>
</feature>
<sequence length="1155" mass="124183">MELEKAMKSRKAGRGVRLVITRHEIKKDYKRAQALWCGRILSGDGVRHDPASVEALTNLQPPTTGQELQQFVCAPNWMRTSLRAYNKLIDPPLKFMEKVYEKAGGRKKTQIRKYSWDRHEAGLIDLTASHEFDAESAESSRARPPGPPSLPDDAISGARGQSSSAAPDILKGNYAALDYSQIIGDLRADNQAVQEENRALTRRLDTLALSNVDLSTQLSSARQQVSRLEAATTQSANLLASLRKAVALSKAKLARAMEAEQGKVKAALSQAQLHHQQVLDRDAEIAVLLRSISERDAAFVTLQGIAFKHSERLQQSVQLYSSTGTQPLRHAQLVIAEQRAVILRQERLIPRNGVIPMHDPHMAAAAGAGLEVPGLDPSDLRLNARLCRVLDSRFPKVLHIPAGETRRLGLIVHPRQDASVTGSAAGPTVAPPAATATSQPEPTVAQLYHTPLADLTSTQRLRRYANPKSPTAAGPRHCSPPPHPPQPYACPHPEEEGHETISALLRSISSHATVSDGGKPRFGKSRRQTRRKKVRHLQLSSATQPAVSAHSEDDDEASSEAEYAFEMPEPSDADEASSEAEYEFEMPEPADDTVPAFDSTSSVGSPSSGPLSTSSVVATQPPPVSSSDVMALLPVPATSVCAPGSTSPISAELPQSSVPLSVVSTVVGHSRSSSGRSSHVSPSRGLSVFTTPTDLVTPAVSVLRPSLPACSAVLTSSSGHPIQRSAATARTVTAQLLEDLDASDDEVLGPSDGSAPSTGSTSLAAGSRSDPISLSENSASCPSGFDSAVEDARCSAKARSLHAAIIGSDDEMSDESLPPSDRNTSRHSSMDSGDGTAPSTSASASGKQQRRKRRASSVLPPASTPDLARAQYLSAAPSPSVLPVASVPSQLSSTASRPASVTLPSALTLPLTTLRTRASQAVSKDCRLTLHMAQLREVPFMHFGSARCWNALLDTLSGGVQLQLVGGDSRVPPTPCSLDDIRAFMAVFNPSDPCQRFRRMLPELPFFFSPSVLEEARRCLASQFRPRTLMQVLGDMWVKLRGDSPLDSAGKPIKTDGHMTRYFVALYERRHWIVESSVLMGLHPDVNPTVTPAQLAEVYELWMVYKRERKRRSDTLRSLFVAVYDQIYSAVTQKLGGEPAPLVDAEVYFDPSVPH</sequence>
<organism evidence="3 4">
    <name type="scientific">Phytophthora infestans</name>
    <name type="common">Potato late blight agent</name>
    <name type="synonym">Botrytis infestans</name>
    <dbReference type="NCBI Taxonomy" id="4787"/>
    <lineage>
        <taxon>Eukaryota</taxon>
        <taxon>Sar</taxon>
        <taxon>Stramenopiles</taxon>
        <taxon>Oomycota</taxon>
        <taxon>Peronosporomycetes</taxon>
        <taxon>Peronosporales</taxon>
        <taxon>Peronosporaceae</taxon>
        <taxon>Phytophthora</taxon>
    </lineage>
</organism>
<feature type="region of interest" description="Disordered" evidence="2">
    <location>
        <begin position="805"/>
        <end position="864"/>
    </location>
</feature>
<proteinExistence type="predicted"/>
<dbReference type="Proteomes" id="UP000602510">
    <property type="component" value="Unassembled WGS sequence"/>
</dbReference>
<protein>
    <submittedName>
        <fullName evidence="3">Uncharacterized protein</fullName>
    </submittedName>
</protein>
<feature type="region of interest" description="Disordered" evidence="2">
    <location>
        <begin position="466"/>
        <end position="498"/>
    </location>
</feature>
<feature type="region of interest" description="Disordered" evidence="2">
    <location>
        <begin position="419"/>
        <end position="441"/>
    </location>
</feature>
<keyword evidence="1" id="KW-0175">Coiled coil</keyword>
<feature type="compositionally biased region" description="Low complexity" evidence="2">
    <location>
        <begin position="421"/>
        <end position="441"/>
    </location>
</feature>
<feature type="compositionally biased region" description="Low complexity" evidence="2">
    <location>
        <begin position="599"/>
        <end position="616"/>
    </location>
</feature>
<evidence type="ECO:0000256" key="2">
    <source>
        <dbReference type="SAM" id="MobiDB-lite"/>
    </source>
</evidence>
<evidence type="ECO:0000313" key="4">
    <source>
        <dbReference type="Proteomes" id="UP000602510"/>
    </source>
</evidence>
<feature type="region of interest" description="Disordered" evidence="2">
    <location>
        <begin position="133"/>
        <end position="166"/>
    </location>
</feature>
<dbReference type="SUPFAM" id="SSF56672">
    <property type="entry name" value="DNA/RNA polymerases"/>
    <property type="match status" value="1"/>
</dbReference>
<feature type="coiled-coil region" evidence="1">
    <location>
        <begin position="183"/>
        <end position="231"/>
    </location>
</feature>
<accession>A0A833SK61</accession>
<gene>
    <name evidence="3" type="ORF">GN244_ATG19049</name>
</gene>
<feature type="compositionally biased region" description="Pro residues" evidence="2">
    <location>
        <begin position="478"/>
        <end position="490"/>
    </location>
</feature>
<name>A0A833SK61_PHYIN</name>
<feature type="region of interest" description="Disordered" evidence="2">
    <location>
        <begin position="510"/>
        <end position="621"/>
    </location>
</feature>
<dbReference type="InterPro" id="IPR043502">
    <property type="entry name" value="DNA/RNA_pol_sf"/>
</dbReference>
<evidence type="ECO:0000256" key="1">
    <source>
        <dbReference type="SAM" id="Coils"/>
    </source>
</evidence>
<feature type="compositionally biased region" description="Polar residues" evidence="2">
    <location>
        <begin position="754"/>
        <end position="781"/>
    </location>
</feature>
<comment type="caution">
    <text evidence="3">The sequence shown here is derived from an EMBL/GenBank/DDBJ whole genome shotgun (WGS) entry which is preliminary data.</text>
</comment>
<dbReference type="EMBL" id="WSZM01000854">
    <property type="protein sequence ID" value="KAF4029245.1"/>
    <property type="molecule type" value="Genomic_DNA"/>
</dbReference>